<gene>
    <name evidence="4" type="ORF">AQJ66_02280</name>
</gene>
<evidence type="ECO:0000313" key="5">
    <source>
        <dbReference type="Proteomes" id="UP000053024"/>
    </source>
</evidence>
<evidence type="ECO:0000256" key="1">
    <source>
        <dbReference type="ARBA" id="ARBA00009013"/>
    </source>
</evidence>
<dbReference type="EMBL" id="LMWX01000003">
    <property type="protein sequence ID" value="KUN89914.1"/>
    <property type="molecule type" value="Genomic_DNA"/>
</dbReference>
<proteinExistence type="inferred from homology"/>
<dbReference type="InterPro" id="IPR003658">
    <property type="entry name" value="Anti-sigma_ant"/>
</dbReference>
<dbReference type="SUPFAM" id="SSF52091">
    <property type="entry name" value="SpoIIaa-like"/>
    <property type="match status" value="1"/>
</dbReference>
<dbReference type="PROSITE" id="PS50801">
    <property type="entry name" value="STAS"/>
    <property type="match status" value="1"/>
</dbReference>
<reference evidence="4 5" key="1">
    <citation type="submission" date="2015-10" db="EMBL/GenBank/DDBJ databases">
        <title>Draft genome sequence of Streptomyces bungoensis DSM 41781, type strain for the species Streptomyces bungoensis.</title>
        <authorList>
            <person name="Ruckert C."/>
            <person name="Winkler A."/>
            <person name="Kalinowski J."/>
            <person name="Kampfer P."/>
            <person name="Glaeser S."/>
        </authorList>
    </citation>
    <scope>NUCLEOTIDE SEQUENCE [LARGE SCALE GENOMIC DNA]</scope>
    <source>
        <strain evidence="4 5">DSM 41781</strain>
    </source>
</reference>
<dbReference type="CDD" id="cd07043">
    <property type="entry name" value="STAS_anti-anti-sigma_factors"/>
    <property type="match status" value="1"/>
</dbReference>
<comment type="caution">
    <text evidence="4">The sequence shown here is derived from an EMBL/GenBank/DDBJ whole genome shotgun (WGS) entry which is preliminary data.</text>
</comment>
<dbReference type="STRING" id="285568.AQJ66_02280"/>
<dbReference type="GO" id="GO:0043856">
    <property type="term" value="F:anti-sigma factor antagonist activity"/>
    <property type="evidence" value="ECO:0007669"/>
    <property type="project" value="InterPro"/>
</dbReference>
<protein>
    <recommendedName>
        <fullName evidence="2">Anti-sigma factor antagonist</fullName>
    </recommendedName>
</protein>
<dbReference type="RefSeq" id="WP_061915573.1">
    <property type="nucleotide sequence ID" value="NZ_JBEYBH010000009.1"/>
</dbReference>
<evidence type="ECO:0000256" key="2">
    <source>
        <dbReference type="RuleBase" id="RU003749"/>
    </source>
</evidence>
<dbReference type="NCBIfam" id="TIGR00377">
    <property type="entry name" value="ant_ant_sig"/>
    <property type="match status" value="1"/>
</dbReference>
<dbReference type="Pfam" id="PF01740">
    <property type="entry name" value="STAS"/>
    <property type="match status" value="1"/>
</dbReference>
<accession>A0A101TCU3</accession>
<dbReference type="Gene3D" id="3.30.750.24">
    <property type="entry name" value="STAS domain"/>
    <property type="match status" value="1"/>
</dbReference>
<keyword evidence="5" id="KW-1185">Reference proteome</keyword>
<comment type="similarity">
    <text evidence="1 2">Belongs to the anti-sigma-factor antagonist family.</text>
</comment>
<sequence length="116" mass="12334">MDDHPSVETTSSGPCLVAKVHGAMDYVSQPELRERLNQLIARAEPAVVLELTNVSSCDSAGLNVLLEAHREAQRAAVALVLACVPVTLRRVLDMTGADQVLRVFDTVPDAEAALSG</sequence>
<dbReference type="PANTHER" id="PTHR33495">
    <property type="entry name" value="ANTI-SIGMA FACTOR ANTAGONIST TM_1081-RELATED-RELATED"/>
    <property type="match status" value="1"/>
</dbReference>
<dbReference type="InterPro" id="IPR036513">
    <property type="entry name" value="STAS_dom_sf"/>
</dbReference>
<feature type="domain" description="STAS" evidence="3">
    <location>
        <begin position="5"/>
        <end position="114"/>
    </location>
</feature>
<dbReference type="Proteomes" id="UP000053024">
    <property type="component" value="Unassembled WGS sequence"/>
</dbReference>
<organism evidence="4 5">
    <name type="scientific">Streptomyces bungoensis</name>
    <dbReference type="NCBI Taxonomy" id="285568"/>
    <lineage>
        <taxon>Bacteria</taxon>
        <taxon>Bacillati</taxon>
        <taxon>Actinomycetota</taxon>
        <taxon>Actinomycetes</taxon>
        <taxon>Kitasatosporales</taxon>
        <taxon>Streptomycetaceae</taxon>
        <taxon>Streptomyces</taxon>
    </lineage>
</organism>
<name>A0A101TCU3_9ACTN</name>
<dbReference type="AlphaFoldDB" id="A0A101TCU3"/>
<dbReference type="InterPro" id="IPR002645">
    <property type="entry name" value="STAS_dom"/>
</dbReference>
<dbReference type="PANTHER" id="PTHR33495:SF2">
    <property type="entry name" value="ANTI-SIGMA FACTOR ANTAGONIST TM_1081-RELATED"/>
    <property type="match status" value="1"/>
</dbReference>
<evidence type="ECO:0000259" key="3">
    <source>
        <dbReference type="PROSITE" id="PS50801"/>
    </source>
</evidence>
<evidence type="ECO:0000313" key="4">
    <source>
        <dbReference type="EMBL" id="KUN89914.1"/>
    </source>
</evidence>